<dbReference type="HOGENOM" id="CLU_039453_2_0_1"/>
<keyword evidence="10" id="KW-0378">Hydrolase</keyword>
<comment type="cofactor">
    <cofactor evidence="2">
        <name>Mn(2+)</name>
        <dbReference type="ChEBI" id="CHEBI:29035"/>
    </cofactor>
</comment>
<dbReference type="InterPro" id="IPR039356">
    <property type="entry name" value="YfbR/HDDC2"/>
</dbReference>
<dbReference type="RefSeq" id="XP_040878761.1">
    <property type="nucleotide sequence ID" value="XM_041026618.1"/>
</dbReference>
<dbReference type="GeneID" id="63919991"/>
<evidence type="ECO:0000256" key="1">
    <source>
        <dbReference type="ARBA" id="ARBA00001638"/>
    </source>
</evidence>
<dbReference type="AlphaFoldDB" id="A0A074VML8"/>
<evidence type="ECO:0000256" key="9">
    <source>
        <dbReference type="ARBA" id="ARBA00022723"/>
    </source>
</evidence>
<evidence type="ECO:0000256" key="7">
    <source>
        <dbReference type="ARBA" id="ARBA00011738"/>
    </source>
</evidence>
<evidence type="ECO:0000259" key="14">
    <source>
        <dbReference type="SMART" id="SM00471"/>
    </source>
</evidence>
<dbReference type="SMART" id="SM00471">
    <property type="entry name" value="HDc"/>
    <property type="match status" value="1"/>
</dbReference>
<feature type="region of interest" description="Disordered" evidence="13">
    <location>
        <begin position="1"/>
        <end position="28"/>
    </location>
</feature>
<organism evidence="15 16">
    <name type="scientific">Aureobasidium melanogenum (strain CBS 110374)</name>
    <name type="common">Aureobasidium pullulans var. melanogenum</name>
    <dbReference type="NCBI Taxonomy" id="1043003"/>
    <lineage>
        <taxon>Eukaryota</taxon>
        <taxon>Fungi</taxon>
        <taxon>Dikarya</taxon>
        <taxon>Ascomycota</taxon>
        <taxon>Pezizomycotina</taxon>
        <taxon>Dothideomycetes</taxon>
        <taxon>Dothideomycetidae</taxon>
        <taxon>Dothideales</taxon>
        <taxon>Saccotheciaceae</taxon>
        <taxon>Aureobasidium</taxon>
    </lineage>
</organism>
<accession>A0A074VML8</accession>
<comment type="cofactor">
    <cofactor evidence="3">
        <name>Co(2+)</name>
        <dbReference type="ChEBI" id="CHEBI:48828"/>
    </cofactor>
</comment>
<comment type="similarity">
    <text evidence="6">Belongs to the HDDC2 family.</text>
</comment>
<evidence type="ECO:0000256" key="6">
    <source>
        <dbReference type="ARBA" id="ARBA00009999"/>
    </source>
</evidence>
<evidence type="ECO:0000256" key="2">
    <source>
        <dbReference type="ARBA" id="ARBA00001936"/>
    </source>
</evidence>
<comment type="catalytic activity">
    <reaction evidence="1">
        <text>a 2'-deoxyribonucleoside 5'-phosphate + H2O = a 2'-deoxyribonucleoside + phosphate</text>
        <dbReference type="Rhea" id="RHEA:36167"/>
        <dbReference type="ChEBI" id="CHEBI:15377"/>
        <dbReference type="ChEBI" id="CHEBI:18274"/>
        <dbReference type="ChEBI" id="CHEBI:43474"/>
        <dbReference type="ChEBI" id="CHEBI:65317"/>
        <dbReference type="EC" id="3.1.3.89"/>
    </reaction>
</comment>
<dbReference type="SUPFAM" id="SSF109604">
    <property type="entry name" value="HD-domain/PDEase-like"/>
    <property type="match status" value="1"/>
</dbReference>
<dbReference type="GO" id="GO:0009159">
    <property type="term" value="P:deoxyribonucleoside monophosphate catabolic process"/>
    <property type="evidence" value="ECO:0007669"/>
    <property type="project" value="UniProtKB-ARBA"/>
</dbReference>
<dbReference type="Pfam" id="PF13023">
    <property type="entry name" value="HD_3"/>
    <property type="match status" value="1"/>
</dbReference>
<comment type="function">
    <text evidence="5">Catalyzes the dephosphorylation of the nucleoside 5'-monophosphates deoxyadenosine monophosphate (dAMP), deoxycytidine monophosphate (dCMP), deoxyguanosine monophosphate (dGMP) and deoxythymidine monophosphate (dTMP).</text>
</comment>
<dbReference type="STRING" id="1043003.A0A074VML8"/>
<dbReference type="GO" id="GO:0005737">
    <property type="term" value="C:cytoplasm"/>
    <property type="evidence" value="ECO:0007669"/>
    <property type="project" value="TreeGrafter"/>
</dbReference>
<feature type="compositionally biased region" description="Polar residues" evidence="13">
    <location>
        <begin position="10"/>
        <end position="28"/>
    </location>
</feature>
<keyword evidence="9" id="KW-0479">Metal-binding</keyword>
<gene>
    <name evidence="15" type="ORF">M437DRAFT_76402</name>
</gene>
<dbReference type="PANTHER" id="PTHR11845">
    <property type="entry name" value="5'-DEOXYNUCLEOTIDASE HDDC2"/>
    <property type="match status" value="1"/>
</dbReference>
<evidence type="ECO:0000313" key="15">
    <source>
        <dbReference type="EMBL" id="KEQ61738.1"/>
    </source>
</evidence>
<evidence type="ECO:0000256" key="8">
    <source>
        <dbReference type="ARBA" id="ARBA00012964"/>
    </source>
</evidence>
<proteinExistence type="inferred from homology"/>
<dbReference type="Proteomes" id="UP000030672">
    <property type="component" value="Unassembled WGS sequence"/>
</dbReference>
<dbReference type="GO" id="GO:0046872">
    <property type="term" value="F:metal ion binding"/>
    <property type="evidence" value="ECO:0007669"/>
    <property type="project" value="UniProtKB-KW"/>
</dbReference>
<evidence type="ECO:0000256" key="4">
    <source>
        <dbReference type="ARBA" id="ARBA00001946"/>
    </source>
</evidence>
<evidence type="ECO:0000256" key="11">
    <source>
        <dbReference type="ARBA" id="ARBA00022842"/>
    </source>
</evidence>
<evidence type="ECO:0000313" key="16">
    <source>
        <dbReference type="Proteomes" id="UP000030672"/>
    </source>
</evidence>
<evidence type="ECO:0000256" key="10">
    <source>
        <dbReference type="ARBA" id="ARBA00022801"/>
    </source>
</evidence>
<feature type="region of interest" description="Disordered" evidence="13">
    <location>
        <begin position="244"/>
        <end position="267"/>
    </location>
</feature>
<dbReference type="PANTHER" id="PTHR11845:SF13">
    <property type="entry name" value="5'-DEOXYNUCLEOTIDASE HDDC2"/>
    <property type="match status" value="1"/>
</dbReference>
<feature type="compositionally biased region" description="Polar residues" evidence="13">
    <location>
        <begin position="256"/>
        <end position="267"/>
    </location>
</feature>
<dbReference type="InterPro" id="IPR006674">
    <property type="entry name" value="HD_domain"/>
</dbReference>
<dbReference type="GO" id="GO:0002953">
    <property type="term" value="F:5'-deoxynucleotidase activity"/>
    <property type="evidence" value="ECO:0007669"/>
    <property type="project" value="UniProtKB-EC"/>
</dbReference>
<evidence type="ECO:0000256" key="3">
    <source>
        <dbReference type="ARBA" id="ARBA00001941"/>
    </source>
</evidence>
<feature type="domain" description="HD/PDEase" evidence="14">
    <location>
        <begin position="75"/>
        <end position="198"/>
    </location>
</feature>
<dbReference type="Gene3D" id="1.10.3210.10">
    <property type="entry name" value="Hypothetical protein af1432"/>
    <property type="match status" value="1"/>
</dbReference>
<dbReference type="InterPro" id="IPR003607">
    <property type="entry name" value="HD/PDEase_dom"/>
</dbReference>
<comment type="cofactor">
    <cofactor evidence="4">
        <name>Mg(2+)</name>
        <dbReference type="ChEBI" id="CHEBI:18420"/>
    </cofactor>
</comment>
<keyword evidence="12" id="KW-0170">Cobalt</keyword>
<keyword evidence="16" id="KW-1185">Reference proteome</keyword>
<dbReference type="EC" id="3.1.3.89" evidence="8"/>
<evidence type="ECO:0000256" key="5">
    <source>
        <dbReference type="ARBA" id="ARBA00004074"/>
    </source>
</evidence>
<dbReference type="FunFam" id="1.10.3210.10:FF:000011">
    <property type="entry name" value="HD domain-containing protein 2"/>
    <property type="match status" value="1"/>
</dbReference>
<name>A0A074VML8_AURM1</name>
<protein>
    <recommendedName>
        <fullName evidence="8">5'-deoxynucleotidase</fullName>
        <ecNumber evidence="8">3.1.3.89</ecNumber>
    </recommendedName>
</protein>
<keyword evidence="11" id="KW-0460">Magnesium</keyword>
<sequence>MAPSVVEDAVQTNSSPKPTSGLLTPSQVSQWTPETVLSTMTPLEKNSSSPVPFFHLLERLKTTKREGWRRFGINHGESISDHMYRMSIITMLCPPSLSSRLDVPRCTRMALIHDMAEALVGDITPVDGVPKSEKNRREAETMDYICSTLLGKVGGGLSGQEMRAVWQEYEDSQTLESKFVHDVDKIELLLQMMEYERSHQGRIDLGEFSWVARKIELPEVKEWCNDLLREREVFWAELNKTPTGSTLNEEQEKQHQQYYSKNGSAST</sequence>
<dbReference type="EMBL" id="KL584837">
    <property type="protein sequence ID" value="KEQ61738.1"/>
    <property type="molecule type" value="Genomic_DNA"/>
</dbReference>
<evidence type="ECO:0000256" key="12">
    <source>
        <dbReference type="ARBA" id="ARBA00023285"/>
    </source>
</evidence>
<evidence type="ECO:0000256" key="13">
    <source>
        <dbReference type="SAM" id="MobiDB-lite"/>
    </source>
</evidence>
<comment type="subunit">
    <text evidence="7">Homodimer.</text>
</comment>
<reference evidence="15 16" key="1">
    <citation type="journal article" date="2014" name="BMC Genomics">
        <title>Genome sequencing of four Aureobasidium pullulans varieties: biotechnological potential, stress tolerance, and description of new species.</title>
        <authorList>
            <person name="Gostin Ar C."/>
            <person name="Ohm R.A."/>
            <person name="Kogej T."/>
            <person name="Sonjak S."/>
            <person name="Turk M."/>
            <person name="Zajc J."/>
            <person name="Zalar P."/>
            <person name="Grube M."/>
            <person name="Sun H."/>
            <person name="Han J."/>
            <person name="Sharma A."/>
            <person name="Chiniquy J."/>
            <person name="Ngan C.Y."/>
            <person name="Lipzen A."/>
            <person name="Barry K."/>
            <person name="Grigoriev I.V."/>
            <person name="Gunde-Cimerman N."/>
        </authorList>
    </citation>
    <scope>NUCLEOTIDE SEQUENCE [LARGE SCALE GENOMIC DNA]</scope>
    <source>
        <strain evidence="15 16">CBS 110374</strain>
    </source>
</reference>